<comment type="caution">
    <text evidence="8">The sequence shown here is derived from an EMBL/GenBank/DDBJ whole genome shotgun (WGS) entry which is preliminary data.</text>
</comment>
<keyword evidence="4" id="KW-0238">DNA-binding</keyword>
<evidence type="ECO:0000256" key="5">
    <source>
        <dbReference type="ARBA" id="ARBA00023172"/>
    </source>
</evidence>
<keyword evidence="5" id="KW-0233">DNA recombination</keyword>
<evidence type="ECO:0000256" key="3">
    <source>
        <dbReference type="ARBA" id="ARBA00022578"/>
    </source>
</evidence>
<name>A0ABR6ZGS3_9BURK</name>
<dbReference type="InterPro" id="IPR047959">
    <property type="entry name" value="Transpos_IS5"/>
</dbReference>
<evidence type="ECO:0000259" key="7">
    <source>
        <dbReference type="Pfam" id="PF05598"/>
    </source>
</evidence>
<proteinExistence type="inferred from homology"/>
<dbReference type="NCBIfam" id="NF033581">
    <property type="entry name" value="transpos_IS5_4"/>
    <property type="match status" value="1"/>
</dbReference>
<keyword evidence="9" id="KW-1185">Reference proteome</keyword>
<reference evidence="8 9" key="1">
    <citation type="submission" date="2020-08" db="EMBL/GenBank/DDBJ databases">
        <title>Novel species isolated from subtropical streams in China.</title>
        <authorList>
            <person name="Lu H."/>
        </authorList>
    </citation>
    <scope>NUCLEOTIDE SEQUENCE [LARGE SCALE GENOMIC DNA]</scope>
    <source>
        <strain evidence="8 9">NL8W</strain>
    </source>
</reference>
<evidence type="ECO:0000256" key="2">
    <source>
        <dbReference type="ARBA" id="ARBA00010075"/>
    </source>
</evidence>
<dbReference type="EMBL" id="JACOFX010000021">
    <property type="protein sequence ID" value="MBC3910928.1"/>
    <property type="molecule type" value="Genomic_DNA"/>
</dbReference>
<dbReference type="PANTHER" id="PTHR35604">
    <property type="entry name" value="TRANSPOSASE INSH FOR INSERTION SEQUENCE ELEMENT IS5A-RELATED"/>
    <property type="match status" value="1"/>
</dbReference>
<organism evidence="8 9">
    <name type="scientific">Undibacterium umbellatum</name>
    <dbReference type="NCBI Taxonomy" id="2762300"/>
    <lineage>
        <taxon>Bacteria</taxon>
        <taxon>Pseudomonadati</taxon>
        <taxon>Pseudomonadota</taxon>
        <taxon>Betaproteobacteria</taxon>
        <taxon>Burkholderiales</taxon>
        <taxon>Oxalobacteraceae</taxon>
        <taxon>Undibacterium</taxon>
    </lineage>
</organism>
<evidence type="ECO:0000256" key="1">
    <source>
        <dbReference type="ARBA" id="ARBA00003544"/>
    </source>
</evidence>
<evidence type="ECO:0000313" key="8">
    <source>
        <dbReference type="EMBL" id="MBC3910928.1"/>
    </source>
</evidence>
<dbReference type="RefSeq" id="WP_186956521.1">
    <property type="nucleotide sequence ID" value="NZ_JACOFX010000021.1"/>
</dbReference>
<dbReference type="Pfam" id="PF05598">
    <property type="entry name" value="DUF772"/>
    <property type="match status" value="1"/>
</dbReference>
<feature type="domain" description="Transposase IS4-like" evidence="6">
    <location>
        <begin position="142"/>
        <end position="311"/>
    </location>
</feature>
<comment type="function">
    <text evidence="1">Involved in the transposition of the insertion sequence IS5.</text>
</comment>
<protein>
    <submittedName>
        <fullName evidence="8">IS5 family transposase</fullName>
    </submittedName>
</protein>
<feature type="domain" description="Transposase InsH N-terminal" evidence="7">
    <location>
        <begin position="25"/>
        <end position="115"/>
    </location>
</feature>
<dbReference type="Proteomes" id="UP000646911">
    <property type="component" value="Unassembled WGS sequence"/>
</dbReference>
<evidence type="ECO:0000313" key="9">
    <source>
        <dbReference type="Proteomes" id="UP000646911"/>
    </source>
</evidence>
<dbReference type="InterPro" id="IPR002559">
    <property type="entry name" value="Transposase_11"/>
</dbReference>
<accession>A0ABR6ZGS3</accession>
<comment type="similarity">
    <text evidence="2">Belongs to the transposase 11 family.</text>
</comment>
<dbReference type="InterPro" id="IPR008490">
    <property type="entry name" value="Transposase_InsH_N"/>
</dbReference>
<evidence type="ECO:0000259" key="6">
    <source>
        <dbReference type="Pfam" id="PF01609"/>
    </source>
</evidence>
<evidence type="ECO:0000256" key="4">
    <source>
        <dbReference type="ARBA" id="ARBA00023125"/>
    </source>
</evidence>
<sequence length="324" mass="36986">MKQQTLAMAEDQNASFEQHRKPTRRDVFLDTMHKIVPWKELCAIIEPHYPKRGNGRPPIGLERMLRIHFIQHWFNLADFACEEALYDSVSLRRFVGIDLGCESVPDATTMLKFRHLLEQHKLAEQLFTEVGRVLSSSGMSLKTGTIVDATIIAAPSSTKNSEKQRDPEMRQTRKGKQWYFGMKLHIGVDSQSGLTHSAVVTSANVHDKHPLPKLLHGREKRVYGDSAYASQKNLILSKAPGAKDFTNQRIRKSGEIDEIERGKNRNKSKIRARVEHVFAVDKRLWGFNKVRYRGLAKNAARAFTALALANIYLSRRHLLVQVRP</sequence>
<keyword evidence="3" id="KW-0815">Transposition</keyword>
<gene>
    <name evidence="8" type="ORF">H8L47_25475</name>
</gene>
<dbReference type="PANTHER" id="PTHR35604:SF2">
    <property type="entry name" value="TRANSPOSASE INSH FOR INSERTION SEQUENCE ELEMENT IS5A-RELATED"/>
    <property type="match status" value="1"/>
</dbReference>
<dbReference type="Pfam" id="PF01609">
    <property type="entry name" value="DDE_Tnp_1"/>
    <property type="match status" value="1"/>
</dbReference>